<dbReference type="RefSeq" id="WP_015484617.1">
    <property type="nucleotide sequence ID" value="NZ_CP097339.1"/>
</dbReference>
<dbReference type="Proteomes" id="UP000254802">
    <property type="component" value="Unassembled WGS sequence"/>
</dbReference>
<accession>A0A378N6R1</accession>
<organism evidence="2 3">
    <name type="scientific">Mannheimia haemolytica</name>
    <name type="common">Pasteurella haemolytica</name>
    <dbReference type="NCBI Taxonomy" id="75985"/>
    <lineage>
        <taxon>Bacteria</taxon>
        <taxon>Pseudomonadati</taxon>
        <taxon>Pseudomonadota</taxon>
        <taxon>Gammaproteobacteria</taxon>
        <taxon>Pasteurellales</taxon>
        <taxon>Pasteurellaceae</taxon>
        <taxon>Mannheimia</taxon>
    </lineage>
</organism>
<protein>
    <submittedName>
        <fullName evidence="2">Uncharacterized protein</fullName>
    </submittedName>
</protein>
<evidence type="ECO:0000256" key="1">
    <source>
        <dbReference type="SAM" id="Phobius"/>
    </source>
</evidence>
<proteinExistence type="predicted"/>
<gene>
    <name evidence="2" type="ORF">NCTC10638_03298</name>
</gene>
<dbReference type="AlphaFoldDB" id="A0A378N6R1"/>
<keyword evidence="1" id="KW-1133">Transmembrane helix</keyword>
<feature type="transmembrane region" description="Helical" evidence="1">
    <location>
        <begin position="6"/>
        <end position="27"/>
    </location>
</feature>
<keyword evidence="1" id="KW-0472">Membrane</keyword>
<keyword evidence="1" id="KW-0812">Transmembrane</keyword>
<dbReference type="EMBL" id="UGPN01000002">
    <property type="protein sequence ID" value="STY64123.1"/>
    <property type="molecule type" value="Genomic_DNA"/>
</dbReference>
<name>A0A378N6R1_MANHA</name>
<sequence length="41" mass="4526">MNPYFLGAAIGTALLATIFIVLVTWANRDILFTKSDKPQSK</sequence>
<evidence type="ECO:0000313" key="2">
    <source>
        <dbReference type="EMBL" id="STY64123.1"/>
    </source>
</evidence>
<evidence type="ECO:0000313" key="3">
    <source>
        <dbReference type="Proteomes" id="UP000254802"/>
    </source>
</evidence>
<reference evidence="2 3" key="1">
    <citation type="submission" date="2018-06" db="EMBL/GenBank/DDBJ databases">
        <authorList>
            <consortium name="Pathogen Informatics"/>
            <person name="Doyle S."/>
        </authorList>
    </citation>
    <scope>NUCLEOTIDE SEQUENCE [LARGE SCALE GENOMIC DNA]</scope>
    <source>
        <strain evidence="2 3">NCTC10638</strain>
    </source>
</reference>